<feature type="domain" description="Cadherin" evidence="9">
    <location>
        <begin position="104"/>
        <end position="210"/>
    </location>
</feature>
<dbReference type="EMBL" id="JAAVVJ010000007">
    <property type="protein sequence ID" value="KAF7218481.1"/>
    <property type="molecule type" value="Genomic_DNA"/>
</dbReference>
<dbReference type="PANTHER" id="PTHR24025">
    <property type="entry name" value="DESMOGLEIN FAMILY MEMBER"/>
    <property type="match status" value="1"/>
</dbReference>
<dbReference type="CDD" id="cd11304">
    <property type="entry name" value="Cadherin_repeat"/>
    <property type="match status" value="4"/>
</dbReference>
<organism evidence="10 11">
    <name type="scientific">Nothobranchius furzeri</name>
    <name type="common">Turquoise killifish</name>
    <dbReference type="NCBI Taxonomy" id="105023"/>
    <lineage>
        <taxon>Eukaryota</taxon>
        <taxon>Metazoa</taxon>
        <taxon>Chordata</taxon>
        <taxon>Craniata</taxon>
        <taxon>Vertebrata</taxon>
        <taxon>Euteleostomi</taxon>
        <taxon>Actinopterygii</taxon>
        <taxon>Neopterygii</taxon>
        <taxon>Teleostei</taxon>
        <taxon>Neoteleostei</taxon>
        <taxon>Acanthomorphata</taxon>
        <taxon>Ovalentaria</taxon>
        <taxon>Atherinomorphae</taxon>
        <taxon>Cyprinodontiformes</taxon>
        <taxon>Nothobranchiidae</taxon>
        <taxon>Nothobranchius</taxon>
    </lineage>
</organism>
<dbReference type="PROSITE" id="PS00232">
    <property type="entry name" value="CADHERIN_1"/>
    <property type="match status" value="2"/>
</dbReference>
<dbReference type="Pfam" id="PF00028">
    <property type="entry name" value="Cadherin"/>
    <property type="match status" value="4"/>
</dbReference>
<reference evidence="10" key="1">
    <citation type="submission" date="2020-03" db="EMBL/GenBank/DDBJ databases">
        <title>Intra-Species Differences in Population Size shape Life History and Genome Evolution.</title>
        <authorList>
            <person name="Willemsen D."/>
            <person name="Cui R."/>
            <person name="Valenzano D.R."/>
        </authorList>
    </citation>
    <scope>NUCLEOTIDE SEQUENCE</scope>
    <source>
        <strain evidence="10">GRZ</strain>
        <tissue evidence="10">Whole</tissue>
    </source>
</reference>
<dbReference type="SMART" id="SM00112">
    <property type="entry name" value="CA"/>
    <property type="match status" value="4"/>
</dbReference>
<dbReference type="GO" id="GO:0005509">
    <property type="term" value="F:calcium ion binding"/>
    <property type="evidence" value="ECO:0007669"/>
    <property type="project" value="UniProtKB-UniRule"/>
</dbReference>
<dbReference type="Gene3D" id="2.60.40.60">
    <property type="entry name" value="Cadherins"/>
    <property type="match status" value="4"/>
</dbReference>
<dbReference type="InterPro" id="IPR020894">
    <property type="entry name" value="Cadherin_CS"/>
</dbReference>
<dbReference type="GO" id="GO:0007156">
    <property type="term" value="P:homophilic cell adhesion via plasma membrane adhesion molecules"/>
    <property type="evidence" value="ECO:0007669"/>
    <property type="project" value="InterPro"/>
</dbReference>
<evidence type="ECO:0000256" key="1">
    <source>
        <dbReference type="ARBA" id="ARBA00004370"/>
    </source>
</evidence>
<evidence type="ECO:0000313" key="11">
    <source>
        <dbReference type="Proteomes" id="UP000822369"/>
    </source>
</evidence>
<dbReference type="InterPro" id="IPR015919">
    <property type="entry name" value="Cadherin-like_sf"/>
</dbReference>
<dbReference type="PRINTS" id="PR00205">
    <property type="entry name" value="CADHERIN"/>
</dbReference>
<keyword evidence="4 8" id="KW-0106">Calcium</keyword>
<keyword evidence="7" id="KW-0472">Membrane</keyword>
<evidence type="ECO:0000256" key="4">
    <source>
        <dbReference type="ARBA" id="ARBA00022837"/>
    </source>
</evidence>
<dbReference type="PANTHER" id="PTHR24025:SF23">
    <property type="entry name" value="NEURAL-CADHERIN"/>
    <property type="match status" value="1"/>
</dbReference>
<proteinExistence type="predicted"/>
<gene>
    <name evidence="10" type="ORF">G4P62_006142</name>
</gene>
<evidence type="ECO:0000256" key="3">
    <source>
        <dbReference type="ARBA" id="ARBA00022737"/>
    </source>
</evidence>
<evidence type="ECO:0000256" key="6">
    <source>
        <dbReference type="ARBA" id="ARBA00022989"/>
    </source>
</evidence>
<dbReference type="FunFam" id="2.60.40.60:FF:000020">
    <property type="entry name" value="Dachsous cadherin-related 1b"/>
    <property type="match status" value="3"/>
</dbReference>
<dbReference type="SUPFAM" id="SSF49313">
    <property type="entry name" value="Cadherin-like"/>
    <property type="match status" value="4"/>
</dbReference>
<evidence type="ECO:0000256" key="5">
    <source>
        <dbReference type="ARBA" id="ARBA00022889"/>
    </source>
</evidence>
<dbReference type="GO" id="GO:0009653">
    <property type="term" value="P:anatomical structure morphogenesis"/>
    <property type="evidence" value="ECO:0007669"/>
    <property type="project" value="UniProtKB-ARBA"/>
</dbReference>
<keyword evidence="3" id="KW-0677">Repeat</keyword>
<dbReference type="GO" id="GO:0005911">
    <property type="term" value="C:cell-cell junction"/>
    <property type="evidence" value="ECO:0007669"/>
    <property type="project" value="TreeGrafter"/>
</dbReference>
<dbReference type="OMA" id="REVQSHH"/>
<comment type="subcellular location">
    <subcellularLocation>
        <location evidence="1">Membrane</location>
    </subcellularLocation>
</comment>
<dbReference type="OrthoDB" id="6252479at2759"/>
<comment type="caution">
    <text evidence="10">The sequence shown here is derived from an EMBL/GenBank/DDBJ whole genome shotgun (WGS) entry which is preliminary data.</text>
</comment>
<protein>
    <submittedName>
        <fullName evidence="10">Protocadherin Fat 4-like</fullName>
    </submittedName>
</protein>
<evidence type="ECO:0000256" key="8">
    <source>
        <dbReference type="PROSITE-ProRule" id="PRU00043"/>
    </source>
</evidence>
<evidence type="ECO:0000313" key="10">
    <source>
        <dbReference type="EMBL" id="KAF7218481.1"/>
    </source>
</evidence>
<dbReference type="GO" id="GO:0005886">
    <property type="term" value="C:plasma membrane"/>
    <property type="evidence" value="ECO:0007669"/>
    <property type="project" value="InterPro"/>
</dbReference>
<dbReference type="AlphaFoldDB" id="A0A9D2YDG2"/>
<sequence>MAFSKTVYSFQVKEDTVPGTVVGKVGIQGESLTPITYLLQEDGGENLFLLSPISGEFLLSRSLDFEIQRFYILTVEAQEGGSQVSGVRVYFNVLDVNDNPPVFSQDNSSASLLEDAQVGTCFLSLNVSDKDHGDGGELELRVVSGNELGMFILYSSGSLCLNKALDRETQSSYNLTVTANDCVQPLSLQLTSTARVFVFVEDVNDNAPMFVSAKSVSVPEDAALHSLIMTVQAEDEDAGSNASILYLLNNVSGAALRIDNTSGNIYLEEVLDREKVDTLTFTVTATDVGSPRLETTMNFTVIVEDVNDNNPEFSQRDYSLSVRENIPRGTSLFHVEAHDQDIGPNGQLRYTLSPAGPFVVDTVRGVVTVMDQLDRERESNYTLIITAADRGDTPRSATASISITVLDVNDFTPQFSPENLIIHVKENEDEPSLLIHQVLLDCMVLILC</sequence>
<evidence type="ECO:0000259" key="9">
    <source>
        <dbReference type="PROSITE" id="PS50268"/>
    </source>
</evidence>
<dbReference type="Proteomes" id="UP000822369">
    <property type="component" value="Chromosome 7"/>
</dbReference>
<dbReference type="InterPro" id="IPR050971">
    <property type="entry name" value="Cadherin-domain_protein"/>
</dbReference>
<accession>A0A9D2YDG2</accession>
<keyword evidence="6" id="KW-1133">Transmembrane helix</keyword>
<name>A0A9D2YDG2_NOTFU</name>
<keyword evidence="2" id="KW-0812">Transmembrane</keyword>
<feature type="domain" description="Cadherin" evidence="9">
    <location>
        <begin position="314"/>
        <end position="415"/>
    </location>
</feature>
<dbReference type="KEGG" id="nfu:107380559"/>
<evidence type="ECO:0000256" key="7">
    <source>
        <dbReference type="ARBA" id="ARBA00023136"/>
    </source>
</evidence>
<evidence type="ECO:0000256" key="2">
    <source>
        <dbReference type="ARBA" id="ARBA00022692"/>
    </source>
</evidence>
<dbReference type="PROSITE" id="PS50268">
    <property type="entry name" value="CADHERIN_2"/>
    <property type="match status" value="4"/>
</dbReference>
<dbReference type="InterPro" id="IPR002126">
    <property type="entry name" value="Cadherin-like_dom"/>
</dbReference>
<keyword evidence="5" id="KW-0130">Cell adhesion</keyword>
<feature type="domain" description="Cadherin" evidence="9">
    <location>
        <begin position="4"/>
        <end position="103"/>
    </location>
</feature>
<feature type="domain" description="Cadherin" evidence="9">
    <location>
        <begin position="210"/>
        <end position="313"/>
    </location>
</feature>